<feature type="transmembrane region" description="Helical" evidence="6">
    <location>
        <begin position="123"/>
        <end position="140"/>
    </location>
</feature>
<dbReference type="PANTHER" id="PTHR32322:SF2">
    <property type="entry name" value="EAMA DOMAIN-CONTAINING PROTEIN"/>
    <property type="match status" value="1"/>
</dbReference>
<evidence type="ECO:0000313" key="9">
    <source>
        <dbReference type="Proteomes" id="UP000230052"/>
    </source>
</evidence>
<evidence type="ECO:0000256" key="4">
    <source>
        <dbReference type="ARBA" id="ARBA00022989"/>
    </source>
</evidence>
<dbReference type="EMBL" id="PEWV01000058">
    <property type="protein sequence ID" value="PIU41437.1"/>
    <property type="molecule type" value="Genomic_DNA"/>
</dbReference>
<keyword evidence="4 6" id="KW-1133">Transmembrane helix</keyword>
<dbReference type="PANTHER" id="PTHR32322">
    <property type="entry name" value="INNER MEMBRANE TRANSPORTER"/>
    <property type="match status" value="1"/>
</dbReference>
<sequence length="141" mass="15154">MVKQWFVFAIIAAILWGIAPLFARIGISKTTPLAGVAIRSIVITIIVLFVLISSGQWKVFATLNARTVTAIIIEGLLGGLIGQYLYFKAIKLQETSAVAPIVGSYPLFTFIFAILILGEKLTLTKGLGVILVVSGIFLLGF</sequence>
<feature type="transmembrane region" description="Helical" evidence="6">
    <location>
        <begin position="67"/>
        <end position="86"/>
    </location>
</feature>
<comment type="subcellular location">
    <subcellularLocation>
        <location evidence="1">Membrane</location>
        <topology evidence="1">Multi-pass membrane protein</topology>
    </subcellularLocation>
</comment>
<evidence type="ECO:0000256" key="1">
    <source>
        <dbReference type="ARBA" id="ARBA00004141"/>
    </source>
</evidence>
<accession>A0A2J0L4H9</accession>
<keyword evidence="5 6" id="KW-0472">Membrane</keyword>
<feature type="transmembrane region" description="Helical" evidence="6">
    <location>
        <begin position="98"/>
        <end position="117"/>
    </location>
</feature>
<comment type="caution">
    <text evidence="8">The sequence shown here is derived from an EMBL/GenBank/DDBJ whole genome shotgun (WGS) entry which is preliminary data.</text>
</comment>
<dbReference type="AlphaFoldDB" id="A0A2J0L4H9"/>
<evidence type="ECO:0000256" key="5">
    <source>
        <dbReference type="ARBA" id="ARBA00023136"/>
    </source>
</evidence>
<protein>
    <recommendedName>
        <fullName evidence="7">EamA domain-containing protein</fullName>
    </recommendedName>
</protein>
<dbReference type="Pfam" id="PF00892">
    <property type="entry name" value="EamA"/>
    <property type="match status" value="1"/>
</dbReference>
<dbReference type="InterPro" id="IPR037185">
    <property type="entry name" value="EmrE-like"/>
</dbReference>
<organism evidence="8 9">
    <name type="scientific">Candidatus Aquitaenariimonas noxiae</name>
    <dbReference type="NCBI Taxonomy" id="1974741"/>
    <lineage>
        <taxon>Bacteria</taxon>
        <taxon>Pseudomonadati</taxon>
        <taxon>Candidatus Omnitrophota</taxon>
        <taxon>Candidatus Aquitaenariimonas</taxon>
    </lineage>
</organism>
<proteinExistence type="inferred from homology"/>
<evidence type="ECO:0000256" key="2">
    <source>
        <dbReference type="ARBA" id="ARBA00007362"/>
    </source>
</evidence>
<evidence type="ECO:0000259" key="7">
    <source>
        <dbReference type="Pfam" id="PF00892"/>
    </source>
</evidence>
<gene>
    <name evidence="8" type="ORF">COS99_05550</name>
</gene>
<keyword evidence="3 6" id="KW-0812">Transmembrane</keyword>
<dbReference type="Proteomes" id="UP000230052">
    <property type="component" value="Unassembled WGS sequence"/>
</dbReference>
<feature type="transmembrane region" description="Helical" evidence="6">
    <location>
        <begin position="6"/>
        <end position="24"/>
    </location>
</feature>
<evidence type="ECO:0000256" key="6">
    <source>
        <dbReference type="SAM" id="Phobius"/>
    </source>
</evidence>
<reference evidence="8 9" key="1">
    <citation type="submission" date="2017-09" db="EMBL/GenBank/DDBJ databases">
        <title>Depth-based differentiation of microbial function through sediment-hosted aquifers and enrichment of novel symbionts in the deep terrestrial subsurface.</title>
        <authorList>
            <person name="Probst A.J."/>
            <person name="Ladd B."/>
            <person name="Jarett J.K."/>
            <person name="Geller-Mcgrath D.E."/>
            <person name="Sieber C.M."/>
            <person name="Emerson J.B."/>
            <person name="Anantharaman K."/>
            <person name="Thomas B.C."/>
            <person name="Malmstrom R."/>
            <person name="Stieglmeier M."/>
            <person name="Klingl A."/>
            <person name="Woyke T."/>
            <person name="Ryan C.M."/>
            <person name="Banfield J.F."/>
        </authorList>
    </citation>
    <scope>NUCLEOTIDE SEQUENCE [LARGE SCALE GENOMIC DNA]</scope>
    <source>
        <strain evidence="8">CG07_land_8_20_14_0_80_42_15</strain>
    </source>
</reference>
<evidence type="ECO:0000313" key="8">
    <source>
        <dbReference type="EMBL" id="PIU41437.1"/>
    </source>
</evidence>
<comment type="similarity">
    <text evidence="2">Belongs to the EamA transporter family.</text>
</comment>
<feature type="domain" description="EamA" evidence="7">
    <location>
        <begin position="5"/>
        <end position="139"/>
    </location>
</feature>
<dbReference type="InterPro" id="IPR000620">
    <property type="entry name" value="EamA_dom"/>
</dbReference>
<feature type="transmembrane region" description="Helical" evidence="6">
    <location>
        <begin position="36"/>
        <end position="55"/>
    </location>
</feature>
<dbReference type="GO" id="GO:0016020">
    <property type="term" value="C:membrane"/>
    <property type="evidence" value="ECO:0007669"/>
    <property type="project" value="UniProtKB-SubCell"/>
</dbReference>
<evidence type="ECO:0000256" key="3">
    <source>
        <dbReference type="ARBA" id="ARBA00022692"/>
    </source>
</evidence>
<dbReference type="Gene3D" id="1.10.3730.20">
    <property type="match status" value="1"/>
</dbReference>
<name>A0A2J0L4H9_9BACT</name>
<dbReference type="InterPro" id="IPR050638">
    <property type="entry name" value="AA-Vitamin_Transporters"/>
</dbReference>
<dbReference type="SUPFAM" id="SSF103481">
    <property type="entry name" value="Multidrug resistance efflux transporter EmrE"/>
    <property type="match status" value="1"/>
</dbReference>